<organism evidence="2 3">
    <name type="scientific">Aequorivita lipolytica</name>
    <dbReference type="NCBI Taxonomy" id="153267"/>
    <lineage>
        <taxon>Bacteria</taxon>
        <taxon>Pseudomonadati</taxon>
        <taxon>Bacteroidota</taxon>
        <taxon>Flavobacteriia</taxon>
        <taxon>Flavobacteriales</taxon>
        <taxon>Flavobacteriaceae</taxon>
        <taxon>Aequorivita</taxon>
    </lineage>
</organism>
<keyword evidence="3" id="KW-1185">Reference proteome</keyword>
<dbReference type="GO" id="GO:0043161">
    <property type="term" value="P:proteasome-mediated ubiquitin-dependent protein catabolic process"/>
    <property type="evidence" value="ECO:0007669"/>
    <property type="project" value="InterPro"/>
</dbReference>
<dbReference type="Gene3D" id="1.10.10.540">
    <property type="entry name" value="XPC-binding domain"/>
    <property type="match status" value="1"/>
</dbReference>
<proteinExistence type="predicted"/>
<evidence type="ECO:0000313" key="3">
    <source>
        <dbReference type="Proteomes" id="UP000321945"/>
    </source>
</evidence>
<feature type="domain" description="XPC-binding" evidence="1">
    <location>
        <begin position="161"/>
        <end position="196"/>
    </location>
</feature>
<dbReference type="Proteomes" id="UP000321945">
    <property type="component" value="Unassembled WGS sequence"/>
</dbReference>
<evidence type="ECO:0000259" key="1">
    <source>
        <dbReference type="Pfam" id="PF09280"/>
    </source>
</evidence>
<dbReference type="SUPFAM" id="SSF101238">
    <property type="entry name" value="XPC-binding domain"/>
    <property type="match status" value="1"/>
</dbReference>
<name>A0A5C6YUW8_9FLAO</name>
<gene>
    <name evidence="2" type="ORF">ESV24_01160</name>
</gene>
<dbReference type="OrthoDB" id="1447957at2"/>
<evidence type="ECO:0000313" key="2">
    <source>
        <dbReference type="EMBL" id="TXD70733.1"/>
    </source>
</evidence>
<dbReference type="AlphaFoldDB" id="A0A5C6YUW8"/>
<dbReference type="GO" id="GO:0003684">
    <property type="term" value="F:damaged DNA binding"/>
    <property type="evidence" value="ECO:0007669"/>
    <property type="project" value="InterPro"/>
</dbReference>
<reference evidence="2 3" key="1">
    <citation type="submission" date="2019-08" db="EMBL/GenBank/DDBJ databases">
        <title>Genome of Aequorivita lipolytica Y10-2 (type strain).</title>
        <authorList>
            <person name="Bowman J.P."/>
        </authorList>
    </citation>
    <scope>NUCLEOTIDE SEQUENCE [LARGE SCALE GENOMIC DNA]</scope>
    <source>
        <strain evidence="2 3">Y10-2</strain>
    </source>
</reference>
<dbReference type="Pfam" id="PF09280">
    <property type="entry name" value="XPC-binding"/>
    <property type="match status" value="1"/>
</dbReference>
<dbReference type="EMBL" id="VORU01000001">
    <property type="protein sequence ID" value="TXD70733.1"/>
    <property type="molecule type" value="Genomic_DNA"/>
</dbReference>
<dbReference type="GO" id="GO:0006289">
    <property type="term" value="P:nucleotide-excision repair"/>
    <property type="evidence" value="ECO:0007669"/>
    <property type="project" value="InterPro"/>
</dbReference>
<sequence length="204" mass="24328">MKNMKTIVKTLMVIALVGTVVSCKSTFNAAKAMETQENRNALYQEIITSPSQFSEFINLAQQDEGARTLMMQNHMQMMESGNMKMMMEKNPEMKEKMQSHMQMMMEKNPEMMQNMQSKMQMMMEKNPEMMQKMQSKMLDKMMGSEMGRKMLMDTIHNNKMMKNEMKEKMMQMMDENPEMMEEMMQKIMEKNPEMMQKMKMKRKI</sequence>
<dbReference type="PROSITE" id="PS51257">
    <property type="entry name" value="PROKAR_LIPOPROTEIN"/>
    <property type="match status" value="1"/>
</dbReference>
<dbReference type="InterPro" id="IPR015360">
    <property type="entry name" value="XPC-bd"/>
</dbReference>
<accession>A0A5C6YUW8</accession>
<protein>
    <submittedName>
        <fullName evidence="2">DUF4175 domain-containing protein</fullName>
    </submittedName>
</protein>
<dbReference type="InterPro" id="IPR036353">
    <property type="entry name" value="XPC-bd_sf"/>
</dbReference>
<comment type="caution">
    <text evidence="2">The sequence shown here is derived from an EMBL/GenBank/DDBJ whole genome shotgun (WGS) entry which is preliminary data.</text>
</comment>